<accession>A0ABT6TRK5</accession>
<dbReference type="Proteomes" id="UP001161691">
    <property type="component" value="Unassembled WGS sequence"/>
</dbReference>
<evidence type="ECO:0000313" key="3">
    <source>
        <dbReference type="Proteomes" id="UP001161691"/>
    </source>
</evidence>
<evidence type="ECO:0000256" key="1">
    <source>
        <dbReference type="SAM" id="Phobius"/>
    </source>
</evidence>
<comment type="caution">
    <text evidence="2">The sequence shown here is derived from an EMBL/GenBank/DDBJ whole genome shotgun (WGS) entry which is preliminary data.</text>
</comment>
<keyword evidence="3" id="KW-1185">Reference proteome</keyword>
<evidence type="ECO:0008006" key="4">
    <source>
        <dbReference type="Google" id="ProtNLM"/>
    </source>
</evidence>
<sequence length="388" mass="43232">MNEDRRPSWYEQLKVDASRTEGFTETHMSAIEQMALSGKMDKKHGRSHLNRRRLYAATIVGVSVAMVVGAVLLSHRGDDLVRTLSPVTFTSTLTAVAPVPNVAPRPIRIQRLSGLLSAQLPFKLQDVVGIRLEDNQHRLQPFEVPKDRLNVILQNLNTLDIAAASISPEPEISWVSNAYTMTIDTAEGAFVMAYDPSSNTYGTPDTLLLADDQVWMLMQRYINPGGEWAAYDRLSAQASTEQAIVQEDRITDRIYERSRFNIDGLDYLGWAQKFLALSSGTLFYDGALGTKGFIQSLSPQSLTLTGYQYAYPSIIKLSASIVFTTDDQAYATPDEIKVGLTQNEVIAKLGLPNARTETAWRYRVDDGLGFQLLFEDGKVRFISLIKPD</sequence>
<dbReference type="RefSeq" id="WP_282912010.1">
    <property type="nucleotide sequence ID" value="NZ_JAGRPV010000001.1"/>
</dbReference>
<dbReference type="EMBL" id="JAGRPV010000001">
    <property type="protein sequence ID" value="MDI4649364.1"/>
    <property type="molecule type" value="Genomic_DNA"/>
</dbReference>
<name>A0ABT6TRK5_9BACL</name>
<organism evidence="2 3">
    <name type="scientific">Cohnella hashimotonis</name>
    <dbReference type="NCBI Taxonomy" id="2826895"/>
    <lineage>
        <taxon>Bacteria</taxon>
        <taxon>Bacillati</taxon>
        <taxon>Bacillota</taxon>
        <taxon>Bacilli</taxon>
        <taxon>Bacillales</taxon>
        <taxon>Paenibacillaceae</taxon>
        <taxon>Cohnella</taxon>
    </lineage>
</organism>
<evidence type="ECO:0000313" key="2">
    <source>
        <dbReference type="EMBL" id="MDI4649364.1"/>
    </source>
</evidence>
<keyword evidence="1" id="KW-0812">Transmembrane</keyword>
<gene>
    <name evidence="2" type="ORF">KB449_30815</name>
</gene>
<feature type="transmembrane region" description="Helical" evidence="1">
    <location>
        <begin position="54"/>
        <end position="73"/>
    </location>
</feature>
<protein>
    <recommendedName>
        <fullName evidence="4">DUF4179 domain-containing protein</fullName>
    </recommendedName>
</protein>
<reference evidence="2" key="1">
    <citation type="submission" date="2023-04" db="EMBL/GenBank/DDBJ databases">
        <title>Comparative genomic analysis of Cohnella hashimotonis sp. nov., isolated from the International Space Station.</title>
        <authorList>
            <person name="Venkateswaran K."/>
            <person name="Simpson A."/>
        </authorList>
    </citation>
    <scope>NUCLEOTIDE SEQUENCE</scope>
    <source>
        <strain evidence="2">F6_2S_P_1</strain>
    </source>
</reference>
<proteinExistence type="predicted"/>
<keyword evidence="1" id="KW-1133">Transmembrane helix</keyword>
<keyword evidence="1" id="KW-0472">Membrane</keyword>